<evidence type="ECO:0000313" key="2">
    <source>
        <dbReference type="EMBL" id="CAA0093986.1"/>
    </source>
</evidence>
<evidence type="ECO:0000313" key="3">
    <source>
        <dbReference type="Proteomes" id="UP000434580"/>
    </source>
</evidence>
<proteinExistence type="predicted"/>
<keyword evidence="1" id="KW-1133">Transmembrane helix</keyword>
<keyword evidence="1" id="KW-0472">Membrane</keyword>
<feature type="transmembrane region" description="Helical" evidence="1">
    <location>
        <begin position="12"/>
        <end position="29"/>
    </location>
</feature>
<dbReference type="AlphaFoldDB" id="A0A5S9NM80"/>
<dbReference type="OrthoDB" id="5421573at2"/>
<sequence length="145" mass="15604">MRGAGGTSGGIGQFFIGLFMLVAGGYLLLNSIVVRSSFGFGYRLYSYGGYGVTSGMVMFPFIIGIAMVFYNSRNPFGWILSLGSVAALVAGVISSIRFSMVGMSAFDLIMILVLGFGGLGLFLRSLRDIDRRITLDDQPDKKQVN</sequence>
<evidence type="ECO:0000256" key="1">
    <source>
        <dbReference type="SAM" id="Phobius"/>
    </source>
</evidence>
<keyword evidence="1" id="KW-0812">Transmembrane</keyword>
<dbReference type="EMBL" id="CACSII010000003">
    <property type="protein sequence ID" value="CAA0093986.1"/>
    <property type="molecule type" value="Genomic_DNA"/>
</dbReference>
<organism evidence="2 3">
    <name type="scientific">BD1-7 clade bacterium</name>
    <dbReference type="NCBI Taxonomy" id="2029982"/>
    <lineage>
        <taxon>Bacteria</taxon>
        <taxon>Pseudomonadati</taxon>
        <taxon>Pseudomonadota</taxon>
        <taxon>Gammaproteobacteria</taxon>
        <taxon>Cellvibrionales</taxon>
        <taxon>Spongiibacteraceae</taxon>
        <taxon>BD1-7 clade</taxon>
    </lineage>
</organism>
<feature type="transmembrane region" description="Helical" evidence="1">
    <location>
        <begin position="49"/>
        <end position="70"/>
    </location>
</feature>
<accession>A0A5S9NM80</accession>
<feature type="transmembrane region" description="Helical" evidence="1">
    <location>
        <begin position="104"/>
        <end position="123"/>
    </location>
</feature>
<feature type="transmembrane region" description="Helical" evidence="1">
    <location>
        <begin position="77"/>
        <end position="98"/>
    </location>
</feature>
<reference evidence="2 3" key="1">
    <citation type="submission" date="2019-11" db="EMBL/GenBank/DDBJ databases">
        <authorList>
            <person name="Holert J."/>
        </authorList>
    </citation>
    <scope>NUCLEOTIDE SEQUENCE [LARGE SCALE GENOMIC DNA]</scope>
    <source>
        <strain evidence="2">BC5_2</strain>
    </source>
</reference>
<gene>
    <name evidence="2" type="ORF">DPBNPPHM_03155</name>
</gene>
<name>A0A5S9NM80_9GAMM</name>
<protein>
    <submittedName>
        <fullName evidence="2">Uncharacterized protein</fullName>
    </submittedName>
</protein>
<dbReference type="Proteomes" id="UP000434580">
    <property type="component" value="Unassembled WGS sequence"/>
</dbReference>